<protein>
    <submittedName>
        <fullName evidence="1">Uncharacterized protein</fullName>
    </submittedName>
</protein>
<dbReference type="EMBL" id="CM007898">
    <property type="protein sequence ID" value="OTG16226.1"/>
    <property type="molecule type" value="Genomic_DNA"/>
</dbReference>
<reference evidence="2" key="1">
    <citation type="journal article" date="2017" name="Nature">
        <title>The sunflower genome provides insights into oil metabolism, flowering and Asterid evolution.</title>
        <authorList>
            <person name="Badouin H."/>
            <person name="Gouzy J."/>
            <person name="Grassa C.J."/>
            <person name="Murat F."/>
            <person name="Staton S.E."/>
            <person name="Cottret L."/>
            <person name="Lelandais-Briere C."/>
            <person name="Owens G.L."/>
            <person name="Carrere S."/>
            <person name="Mayjonade B."/>
            <person name="Legrand L."/>
            <person name="Gill N."/>
            <person name="Kane N.C."/>
            <person name="Bowers J.E."/>
            <person name="Hubner S."/>
            <person name="Bellec A."/>
            <person name="Berard A."/>
            <person name="Berges H."/>
            <person name="Blanchet N."/>
            <person name="Boniface M.C."/>
            <person name="Brunel D."/>
            <person name="Catrice O."/>
            <person name="Chaidir N."/>
            <person name="Claudel C."/>
            <person name="Donnadieu C."/>
            <person name="Faraut T."/>
            <person name="Fievet G."/>
            <person name="Helmstetter N."/>
            <person name="King M."/>
            <person name="Knapp S.J."/>
            <person name="Lai Z."/>
            <person name="Le Paslier M.C."/>
            <person name="Lippi Y."/>
            <person name="Lorenzon L."/>
            <person name="Mandel J.R."/>
            <person name="Marage G."/>
            <person name="Marchand G."/>
            <person name="Marquand E."/>
            <person name="Bret-Mestries E."/>
            <person name="Morien E."/>
            <person name="Nambeesan S."/>
            <person name="Nguyen T."/>
            <person name="Pegot-Espagnet P."/>
            <person name="Pouilly N."/>
            <person name="Raftis F."/>
            <person name="Sallet E."/>
            <person name="Schiex T."/>
            <person name="Thomas J."/>
            <person name="Vandecasteele C."/>
            <person name="Vares D."/>
            <person name="Vear F."/>
            <person name="Vautrin S."/>
            <person name="Crespi M."/>
            <person name="Mangin B."/>
            <person name="Burke J.M."/>
            <person name="Salse J."/>
            <person name="Munos S."/>
            <person name="Vincourt P."/>
            <person name="Rieseberg L.H."/>
            <person name="Langlade N.B."/>
        </authorList>
    </citation>
    <scope>NUCLEOTIDE SEQUENCE [LARGE SCALE GENOMIC DNA]</scope>
    <source>
        <strain evidence="2">cv. SF193</strain>
    </source>
</reference>
<proteinExistence type="predicted"/>
<name>A0A251U061_HELAN</name>
<evidence type="ECO:0000313" key="2">
    <source>
        <dbReference type="Proteomes" id="UP000215914"/>
    </source>
</evidence>
<gene>
    <name evidence="1" type="ORF">HannXRQ_Chr09g0269091</name>
</gene>
<sequence>MSGRIVLEPTSYSTEWAEQSVELGRHLPLEERCWRFQSRYDHTLQHGRWEGAACAWLRCQCLGGGRTMIHHQNMAVGKQQHVTHDSSQRHCFHDPLRIGVGYSNPPAGI</sequence>
<evidence type="ECO:0000313" key="1">
    <source>
        <dbReference type="EMBL" id="OTG16226.1"/>
    </source>
</evidence>
<dbReference type="AlphaFoldDB" id="A0A251U061"/>
<dbReference type="InParanoid" id="A0A251U061"/>
<keyword evidence="2" id="KW-1185">Reference proteome</keyword>
<accession>A0A251U061</accession>
<dbReference type="Proteomes" id="UP000215914">
    <property type="component" value="Chromosome 9"/>
</dbReference>
<organism evidence="1 2">
    <name type="scientific">Helianthus annuus</name>
    <name type="common">Common sunflower</name>
    <dbReference type="NCBI Taxonomy" id="4232"/>
    <lineage>
        <taxon>Eukaryota</taxon>
        <taxon>Viridiplantae</taxon>
        <taxon>Streptophyta</taxon>
        <taxon>Embryophyta</taxon>
        <taxon>Tracheophyta</taxon>
        <taxon>Spermatophyta</taxon>
        <taxon>Magnoliopsida</taxon>
        <taxon>eudicotyledons</taxon>
        <taxon>Gunneridae</taxon>
        <taxon>Pentapetalae</taxon>
        <taxon>asterids</taxon>
        <taxon>campanulids</taxon>
        <taxon>Asterales</taxon>
        <taxon>Asteraceae</taxon>
        <taxon>Asteroideae</taxon>
        <taxon>Heliantheae alliance</taxon>
        <taxon>Heliantheae</taxon>
        <taxon>Helianthus</taxon>
    </lineage>
</organism>